<dbReference type="GO" id="GO:0005737">
    <property type="term" value="C:cytoplasm"/>
    <property type="evidence" value="ECO:0007669"/>
    <property type="project" value="UniProtKB-SubCell"/>
</dbReference>
<dbReference type="AlphaFoldDB" id="A0A1E8FD36"/>
<feature type="domain" description="UspA" evidence="5">
    <location>
        <begin position="176"/>
        <end position="314"/>
    </location>
</feature>
<evidence type="ECO:0000256" key="2">
    <source>
        <dbReference type="ARBA" id="ARBA00008791"/>
    </source>
</evidence>
<protein>
    <recommendedName>
        <fullName evidence="5">UspA domain-containing protein</fullName>
    </recommendedName>
</protein>
<dbReference type="PRINTS" id="PR01438">
    <property type="entry name" value="UNVRSLSTRESS"/>
</dbReference>
<dbReference type="Proteomes" id="UP000176037">
    <property type="component" value="Unassembled WGS sequence"/>
</dbReference>
<comment type="caution">
    <text evidence="6">The sequence shown here is derived from an EMBL/GenBank/DDBJ whole genome shotgun (WGS) entry which is preliminary data.</text>
</comment>
<evidence type="ECO:0000313" key="6">
    <source>
        <dbReference type="EMBL" id="OFI33842.1"/>
    </source>
</evidence>
<dbReference type="SUPFAM" id="SSF52402">
    <property type="entry name" value="Adenine nucleotide alpha hydrolases-like"/>
    <property type="match status" value="2"/>
</dbReference>
<name>A0A1E8FD36_9ALTE</name>
<comment type="function">
    <text evidence="4">Required for resistance to DNA-damaging agents.</text>
</comment>
<dbReference type="InterPro" id="IPR006016">
    <property type="entry name" value="UspA"/>
</dbReference>
<evidence type="ECO:0000256" key="4">
    <source>
        <dbReference type="ARBA" id="ARBA00037131"/>
    </source>
</evidence>
<dbReference type="OrthoDB" id="239260at2"/>
<proteinExistence type="inferred from homology"/>
<comment type="similarity">
    <text evidence="2">Belongs to the universal stress protein A family.</text>
</comment>
<keyword evidence="3" id="KW-0963">Cytoplasm</keyword>
<evidence type="ECO:0000256" key="1">
    <source>
        <dbReference type="ARBA" id="ARBA00004496"/>
    </source>
</evidence>
<evidence type="ECO:0000259" key="5">
    <source>
        <dbReference type="Pfam" id="PF00582"/>
    </source>
</evidence>
<evidence type="ECO:0000313" key="7">
    <source>
        <dbReference type="Proteomes" id="UP000176037"/>
    </source>
</evidence>
<sequence>MLGHYSNILCVLSQINESSAVAAQALHVANSHQARLTFQLALESLPPNASLVMASFAYIESHKSIADEATQRLEEMVASLSPQQPVGTKVTIGRPYYDVIQQVINGGYDLVITQAQSGMTSFVYGADAMHLIRKCPCPVWLVQQQTARNYSSVLATVDVNYHFTAEENAVRKQLNEDVLASAAEVALLENAQLHIVHVYQPPAEHMIRDGLMPVNQQLMDSALEEIKHERQQQLELLVSTLAQRFDDKSLAYLKPQVHLLTGYPASAIARAAEQLNADVVVMGTVARVGIPGLLMGNTAEDILNNLDCAVLALKPGGFKTIIPPHN</sequence>
<dbReference type="InterPro" id="IPR006015">
    <property type="entry name" value="Universal_stress_UspA"/>
</dbReference>
<reference evidence="6 7" key="1">
    <citation type="submission" date="2016-09" db="EMBL/GenBank/DDBJ databases">
        <title>Alteromonas lipolytica, a new species isolated from sea water.</title>
        <authorList>
            <person name="Wu Y.-H."/>
            <person name="Cheng H."/>
            <person name="Xu X.-W."/>
        </authorList>
    </citation>
    <scope>NUCLEOTIDE SEQUENCE [LARGE SCALE GENOMIC DNA]</scope>
    <source>
        <strain evidence="6 7">JW12</strain>
    </source>
</reference>
<dbReference type="PANTHER" id="PTHR47892">
    <property type="entry name" value="UNIVERSAL STRESS PROTEIN E"/>
    <property type="match status" value="1"/>
</dbReference>
<dbReference type="PANTHER" id="PTHR47892:SF1">
    <property type="entry name" value="UNIVERSAL STRESS PROTEIN E"/>
    <property type="match status" value="1"/>
</dbReference>
<accession>A0A1E8FD36</accession>
<gene>
    <name evidence="6" type="ORF">BFC17_19940</name>
</gene>
<evidence type="ECO:0000256" key="3">
    <source>
        <dbReference type="ARBA" id="ARBA00022490"/>
    </source>
</evidence>
<dbReference type="STRING" id="1856405.BFC17_19940"/>
<feature type="domain" description="UspA" evidence="5">
    <location>
        <begin position="5"/>
        <end position="142"/>
    </location>
</feature>
<organism evidence="6 7">
    <name type="scientific">Alteromonas lipolytica</name>
    <dbReference type="NCBI Taxonomy" id="1856405"/>
    <lineage>
        <taxon>Bacteria</taxon>
        <taxon>Pseudomonadati</taxon>
        <taxon>Pseudomonadota</taxon>
        <taxon>Gammaproteobacteria</taxon>
        <taxon>Alteromonadales</taxon>
        <taxon>Alteromonadaceae</taxon>
        <taxon>Alteromonas/Salinimonas group</taxon>
        <taxon>Alteromonas</taxon>
    </lineage>
</organism>
<comment type="subcellular location">
    <subcellularLocation>
        <location evidence="1">Cytoplasm</location>
    </subcellularLocation>
</comment>
<dbReference type="Gene3D" id="3.40.50.12370">
    <property type="match status" value="1"/>
</dbReference>
<dbReference type="RefSeq" id="WP_070176769.1">
    <property type="nucleotide sequence ID" value="NZ_BMJR01000003.1"/>
</dbReference>
<dbReference type="EMBL" id="MJIC01000014">
    <property type="protein sequence ID" value="OFI33842.1"/>
    <property type="molecule type" value="Genomic_DNA"/>
</dbReference>
<keyword evidence="7" id="KW-1185">Reference proteome</keyword>
<dbReference type="Pfam" id="PF00582">
    <property type="entry name" value="Usp"/>
    <property type="match status" value="2"/>
</dbReference>